<dbReference type="EMBL" id="KN824023">
    <property type="protein sequence ID" value="KIO15495.1"/>
    <property type="molecule type" value="Genomic_DNA"/>
</dbReference>
<feature type="compositionally biased region" description="Basic residues" evidence="1">
    <location>
        <begin position="1"/>
        <end position="14"/>
    </location>
</feature>
<gene>
    <name evidence="2" type="ORF">M407DRAFT_211234</name>
</gene>
<name>A0A0C3PMD8_9AGAM</name>
<reference evidence="2 3" key="1">
    <citation type="submission" date="2014-04" db="EMBL/GenBank/DDBJ databases">
        <authorList>
            <consortium name="DOE Joint Genome Institute"/>
            <person name="Kuo A."/>
            <person name="Girlanda M."/>
            <person name="Perotto S."/>
            <person name="Kohler A."/>
            <person name="Nagy L.G."/>
            <person name="Floudas D."/>
            <person name="Copeland A."/>
            <person name="Barry K.W."/>
            <person name="Cichocki N."/>
            <person name="Veneault-Fourrey C."/>
            <person name="LaButti K."/>
            <person name="Lindquist E.A."/>
            <person name="Lipzen A."/>
            <person name="Lundell T."/>
            <person name="Morin E."/>
            <person name="Murat C."/>
            <person name="Sun H."/>
            <person name="Tunlid A."/>
            <person name="Henrissat B."/>
            <person name="Grigoriev I.V."/>
            <person name="Hibbett D.S."/>
            <person name="Martin F."/>
            <person name="Nordberg H.P."/>
            <person name="Cantor M.N."/>
            <person name="Hua S.X."/>
        </authorList>
    </citation>
    <scope>NUCLEOTIDE SEQUENCE [LARGE SCALE GENOMIC DNA]</scope>
    <source>
        <strain evidence="2 3">MUT 4182</strain>
    </source>
</reference>
<feature type="region of interest" description="Disordered" evidence="1">
    <location>
        <begin position="1"/>
        <end position="23"/>
    </location>
</feature>
<evidence type="ECO:0000313" key="3">
    <source>
        <dbReference type="Proteomes" id="UP000054248"/>
    </source>
</evidence>
<feature type="non-terminal residue" evidence="2">
    <location>
        <position position="1"/>
    </location>
</feature>
<dbReference type="AlphaFoldDB" id="A0A0C3PMD8"/>
<dbReference type="HOGENOM" id="CLU_2967572_0_0_1"/>
<sequence length="59" mass="6951">KKKKKKRKTTTHQRPHPERETLHAVQVRALQPSQPFDDRLRNVFLVTPVDGHSRVATRE</sequence>
<dbReference type="Proteomes" id="UP000054248">
    <property type="component" value="Unassembled WGS sequence"/>
</dbReference>
<keyword evidence="3" id="KW-1185">Reference proteome</keyword>
<accession>A0A0C3PMD8</accession>
<evidence type="ECO:0000313" key="2">
    <source>
        <dbReference type="EMBL" id="KIO15495.1"/>
    </source>
</evidence>
<proteinExistence type="predicted"/>
<feature type="non-terminal residue" evidence="2">
    <location>
        <position position="59"/>
    </location>
</feature>
<organism evidence="2 3">
    <name type="scientific">Tulasnella calospora MUT 4182</name>
    <dbReference type="NCBI Taxonomy" id="1051891"/>
    <lineage>
        <taxon>Eukaryota</taxon>
        <taxon>Fungi</taxon>
        <taxon>Dikarya</taxon>
        <taxon>Basidiomycota</taxon>
        <taxon>Agaricomycotina</taxon>
        <taxon>Agaricomycetes</taxon>
        <taxon>Cantharellales</taxon>
        <taxon>Tulasnellaceae</taxon>
        <taxon>Tulasnella</taxon>
    </lineage>
</organism>
<protein>
    <submittedName>
        <fullName evidence="2">Uncharacterized protein</fullName>
    </submittedName>
</protein>
<reference evidence="3" key="2">
    <citation type="submission" date="2015-01" db="EMBL/GenBank/DDBJ databases">
        <title>Evolutionary Origins and Diversification of the Mycorrhizal Mutualists.</title>
        <authorList>
            <consortium name="DOE Joint Genome Institute"/>
            <consortium name="Mycorrhizal Genomics Consortium"/>
            <person name="Kohler A."/>
            <person name="Kuo A."/>
            <person name="Nagy L.G."/>
            <person name="Floudas D."/>
            <person name="Copeland A."/>
            <person name="Barry K.W."/>
            <person name="Cichocki N."/>
            <person name="Veneault-Fourrey C."/>
            <person name="LaButti K."/>
            <person name="Lindquist E.A."/>
            <person name="Lipzen A."/>
            <person name="Lundell T."/>
            <person name="Morin E."/>
            <person name="Murat C."/>
            <person name="Riley R."/>
            <person name="Ohm R."/>
            <person name="Sun H."/>
            <person name="Tunlid A."/>
            <person name="Henrissat B."/>
            <person name="Grigoriev I.V."/>
            <person name="Hibbett D.S."/>
            <person name="Martin F."/>
        </authorList>
    </citation>
    <scope>NUCLEOTIDE SEQUENCE [LARGE SCALE GENOMIC DNA]</scope>
    <source>
        <strain evidence="3">MUT 4182</strain>
    </source>
</reference>
<evidence type="ECO:0000256" key="1">
    <source>
        <dbReference type="SAM" id="MobiDB-lite"/>
    </source>
</evidence>